<dbReference type="GO" id="GO:0010436">
    <property type="term" value="F:carotenoid dioxygenase activity"/>
    <property type="evidence" value="ECO:0007669"/>
    <property type="project" value="TreeGrafter"/>
</dbReference>
<feature type="binding site" evidence="5">
    <location>
        <position position="208"/>
    </location>
    <ligand>
        <name>Fe cation</name>
        <dbReference type="ChEBI" id="CHEBI:24875"/>
        <note>catalytic</note>
    </ligand>
</feature>
<keyword evidence="2 5" id="KW-0479">Metal-binding</keyword>
<dbReference type="Proteomes" id="UP001218218">
    <property type="component" value="Unassembled WGS sequence"/>
</dbReference>
<dbReference type="GO" id="GO:0016121">
    <property type="term" value="P:carotene catabolic process"/>
    <property type="evidence" value="ECO:0007669"/>
    <property type="project" value="TreeGrafter"/>
</dbReference>
<feature type="region of interest" description="Disordered" evidence="6">
    <location>
        <begin position="1"/>
        <end position="20"/>
    </location>
</feature>
<feature type="binding site" evidence="5">
    <location>
        <position position="330"/>
    </location>
    <ligand>
        <name>Fe cation</name>
        <dbReference type="ChEBI" id="CHEBI:24875"/>
        <note>catalytic</note>
    </ligand>
</feature>
<keyword evidence="8" id="KW-1185">Reference proteome</keyword>
<dbReference type="PANTHER" id="PTHR10543:SF24">
    <property type="entry name" value="CAROTENOID ISOMEROOXYGENASE"/>
    <property type="match status" value="1"/>
</dbReference>
<dbReference type="InterPro" id="IPR004294">
    <property type="entry name" value="Carotenoid_Oase"/>
</dbReference>
<gene>
    <name evidence="7" type="ORF">DFH08DRAFT_872497</name>
</gene>
<dbReference type="GO" id="GO:0046872">
    <property type="term" value="F:metal ion binding"/>
    <property type="evidence" value="ECO:0007669"/>
    <property type="project" value="UniProtKB-KW"/>
</dbReference>
<dbReference type="EMBL" id="JARIHO010000023">
    <property type="protein sequence ID" value="KAJ7343371.1"/>
    <property type="molecule type" value="Genomic_DNA"/>
</dbReference>
<name>A0AAD7EQ51_9AGAR</name>
<accession>A0AAD7EQ51</accession>
<evidence type="ECO:0000256" key="1">
    <source>
        <dbReference type="ARBA" id="ARBA00006787"/>
    </source>
</evidence>
<dbReference type="AlphaFoldDB" id="A0AAD7EQ51"/>
<evidence type="ECO:0000256" key="2">
    <source>
        <dbReference type="ARBA" id="ARBA00022723"/>
    </source>
</evidence>
<reference evidence="7" key="1">
    <citation type="submission" date="2023-03" db="EMBL/GenBank/DDBJ databases">
        <title>Massive genome expansion in bonnet fungi (Mycena s.s.) driven by repeated elements and novel gene families across ecological guilds.</title>
        <authorList>
            <consortium name="Lawrence Berkeley National Laboratory"/>
            <person name="Harder C.B."/>
            <person name="Miyauchi S."/>
            <person name="Viragh M."/>
            <person name="Kuo A."/>
            <person name="Thoen E."/>
            <person name="Andreopoulos B."/>
            <person name="Lu D."/>
            <person name="Skrede I."/>
            <person name="Drula E."/>
            <person name="Henrissat B."/>
            <person name="Morin E."/>
            <person name="Kohler A."/>
            <person name="Barry K."/>
            <person name="LaButti K."/>
            <person name="Morin E."/>
            <person name="Salamov A."/>
            <person name="Lipzen A."/>
            <person name="Mereny Z."/>
            <person name="Hegedus B."/>
            <person name="Baldrian P."/>
            <person name="Stursova M."/>
            <person name="Weitz H."/>
            <person name="Taylor A."/>
            <person name="Grigoriev I.V."/>
            <person name="Nagy L.G."/>
            <person name="Martin F."/>
            <person name="Kauserud H."/>
        </authorList>
    </citation>
    <scope>NUCLEOTIDE SEQUENCE</scope>
    <source>
        <strain evidence="7">CBHHK002</strain>
    </source>
</reference>
<feature type="binding site" evidence="5">
    <location>
        <position position="532"/>
    </location>
    <ligand>
        <name>Fe cation</name>
        <dbReference type="ChEBI" id="CHEBI:24875"/>
        <note>catalytic</note>
    </ligand>
</feature>
<feature type="binding site" evidence="5">
    <location>
        <position position="260"/>
    </location>
    <ligand>
        <name>Fe cation</name>
        <dbReference type="ChEBI" id="CHEBI:24875"/>
        <note>catalytic</note>
    </ligand>
</feature>
<proteinExistence type="inferred from homology"/>
<dbReference type="Pfam" id="PF03055">
    <property type="entry name" value="RPE65"/>
    <property type="match status" value="1"/>
</dbReference>
<evidence type="ECO:0000313" key="8">
    <source>
        <dbReference type="Proteomes" id="UP001218218"/>
    </source>
</evidence>
<evidence type="ECO:0000256" key="4">
    <source>
        <dbReference type="ARBA" id="ARBA00023004"/>
    </source>
</evidence>
<protein>
    <submittedName>
        <fullName evidence="7">Carotenoid oxygenase</fullName>
    </submittedName>
</protein>
<organism evidence="7 8">
    <name type="scientific">Mycena albidolilacea</name>
    <dbReference type="NCBI Taxonomy" id="1033008"/>
    <lineage>
        <taxon>Eukaryota</taxon>
        <taxon>Fungi</taxon>
        <taxon>Dikarya</taxon>
        <taxon>Basidiomycota</taxon>
        <taxon>Agaricomycotina</taxon>
        <taxon>Agaricomycetes</taxon>
        <taxon>Agaricomycetidae</taxon>
        <taxon>Agaricales</taxon>
        <taxon>Marasmiineae</taxon>
        <taxon>Mycenaceae</taxon>
        <taxon>Mycena</taxon>
    </lineage>
</organism>
<keyword evidence="4 5" id="KW-0408">Iron</keyword>
<sequence length="538" mass="58813">MTTDLPKSHPTHYKDWPNDAGFNTDVEHRTPIALEITGSIPAYAAGTLFRTGPGSHKLTTEDGEFACSHWFDGFAHLYRFELVPTPEGTCTVVYDSRRQVDALIERVRKTGRLDGVTFGQKRDPCDTLFKKIKTTFEPVRARDPELVNVGVSISANVAGFPSGPKGNLVTFTDATLLKTHDPETLAPLGVVDQSVLHPSLTGEISSAHPEFDPTTGDVFNYNLKLGPKPVYRVFCTSAATGKTSILAKLSGKDAKAAYLHSFFLTENFLVLCIWPAYFASGGSWVLWRRNILDALSDFDPSAVTKWYVIDRHHGNGVVAKFESSAMFAFHTVNAYETVGKDGRVDIVCDIQQHHNLDILKKFYYDSMVSNAPGAGKRALEPVVGEDGMARYKLSGIPATGSGAAEEVLKAERVFIMTPSESGELPTINPAYHTKPHRYIYGVGDRRQSSFHDTLLKMDTETQTSVAWNKPGHTPGEPIFVADPAKTGEDDGVVLSVVLDGASGRSYLLVLDAKNWVEVGRAEVPVAVGFGFHGAHVRL</sequence>
<evidence type="ECO:0000313" key="7">
    <source>
        <dbReference type="EMBL" id="KAJ7343371.1"/>
    </source>
</evidence>
<comment type="cofactor">
    <cofactor evidence="5">
        <name>Fe(2+)</name>
        <dbReference type="ChEBI" id="CHEBI:29033"/>
    </cofactor>
    <text evidence="5">Binds 1 Fe(2+) ion per subunit.</text>
</comment>
<dbReference type="PANTHER" id="PTHR10543">
    <property type="entry name" value="BETA-CAROTENE DIOXYGENASE"/>
    <property type="match status" value="1"/>
</dbReference>
<evidence type="ECO:0000256" key="3">
    <source>
        <dbReference type="ARBA" id="ARBA00023002"/>
    </source>
</evidence>
<comment type="caution">
    <text evidence="7">The sequence shown here is derived from an EMBL/GenBank/DDBJ whole genome shotgun (WGS) entry which is preliminary data.</text>
</comment>
<evidence type="ECO:0000256" key="5">
    <source>
        <dbReference type="PIRSR" id="PIRSR604294-1"/>
    </source>
</evidence>
<evidence type="ECO:0000256" key="6">
    <source>
        <dbReference type="SAM" id="MobiDB-lite"/>
    </source>
</evidence>
<comment type="similarity">
    <text evidence="1">Belongs to the carotenoid oxygenase family.</text>
</comment>
<keyword evidence="3" id="KW-0560">Oxidoreductase</keyword>